<dbReference type="EMBL" id="CATOUU010000747">
    <property type="protein sequence ID" value="CAI9945501.1"/>
    <property type="molecule type" value="Genomic_DNA"/>
</dbReference>
<reference evidence="2 3" key="2">
    <citation type="submission" date="2024-07" db="EMBL/GenBank/DDBJ databases">
        <authorList>
            <person name="Akdeniz Z."/>
        </authorList>
    </citation>
    <scope>NUCLEOTIDE SEQUENCE [LARGE SCALE GENOMIC DNA]</scope>
</reference>
<dbReference type="EMBL" id="CAXDID020000066">
    <property type="protein sequence ID" value="CAL6012249.1"/>
    <property type="molecule type" value="Genomic_DNA"/>
</dbReference>
<dbReference type="Proteomes" id="UP001642409">
    <property type="component" value="Unassembled WGS sequence"/>
</dbReference>
<name>A0AA86PVB7_9EUKA</name>
<keyword evidence="3" id="KW-1185">Reference proteome</keyword>
<evidence type="ECO:0000313" key="3">
    <source>
        <dbReference type="Proteomes" id="UP001642409"/>
    </source>
</evidence>
<reference evidence="1" key="1">
    <citation type="submission" date="2023-06" db="EMBL/GenBank/DDBJ databases">
        <authorList>
            <person name="Kurt Z."/>
        </authorList>
    </citation>
    <scope>NUCLEOTIDE SEQUENCE</scope>
</reference>
<accession>A0AA86PVB7</accession>
<evidence type="ECO:0000313" key="1">
    <source>
        <dbReference type="EMBL" id="CAI9945501.1"/>
    </source>
</evidence>
<gene>
    <name evidence="2" type="ORF">HINF_LOCUS23210</name>
    <name evidence="1" type="ORF">HINF_LOCUS33146</name>
</gene>
<evidence type="ECO:0000313" key="2">
    <source>
        <dbReference type="EMBL" id="CAL6012249.1"/>
    </source>
</evidence>
<organism evidence="1">
    <name type="scientific">Hexamita inflata</name>
    <dbReference type="NCBI Taxonomy" id="28002"/>
    <lineage>
        <taxon>Eukaryota</taxon>
        <taxon>Metamonada</taxon>
        <taxon>Diplomonadida</taxon>
        <taxon>Hexamitidae</taxon>
        <taxon>Hexamitinae</taxon>
        <taxon>Hexamita</taxon>
    </lineage>
</organism>
<protein>
    <submittedName>
        <fullName evidence="2">Hypothetical_protein</fullName>
    </submittedName>
</protein>
<comment type="caution">
    <text evidence="1">The sequence shown here is derived from an EMBL/GenBank/DDBJ whole genome shotgun (WGS) entry which is preliminary data.</text>
</comment>
<proteinExistence type="predicted"/>
<dbReference type="AlphaFoldDB" id="A0AA86PVB7"/>
<sequence>MLMTHIDVALGSSSCCSAPPKTGQRYRWDGASRWLSIISFENTKSCGRLSGCGQRHARKEFWQLLMGCFRSLGDPGLEAGPEELLPVSGEVLVYLVAELFVVRKDGASVGAAEDLEEPLCVQLLELLVLLLDIAVIHLSNFLPGTLLTIGFWEAAKLLVHELLHGYFHELLLEGVHIHVQLQGQLGEPGVVLGVRQHHNLVGHQLRADVQKAPQLAQKQISIGVHLKWKQNMFSATVIENMLYEMCIARVSDQVKKL</sequence>